<dbReference type="Proteomes" id="UP000480151">
    <property type="component" value="Unassembled WGS sequence"/>
</dbReference>
<feature type="domain" description="DNA polymerase III beta sliding clamp C-terminal" evidence="9">
    <location>
        <begin position="87"/>
        <end position="211"/>
    </location>
</feature>
<accession>A0A6M1PLM7</accession>
<dbReference type="AlphaFoldDB" id="A0A6M1PLM7"/>
<evidence type="ECO:0000313" key="11">
    <source>
        <dbReference type="Proteomes" id="UP000480151"/>
    </source>
</evidence>
<proteinExistence type="inferred from homology"/>
<evidence type="ECO:0000313" key="10">
    <source>
        <dbReference type="EMBL" id="NGM81241.1"/>
    </source>
</evidence>
<evidence type="ECO:0000256" key="1">
    <source>
        <dbReference type="ARBA" id="ARBA00004496"/>
    </source>
</evidence>
<dbReference type="GO" id="GO:0005737">
    <property type="term" value="C:cytoplasm"/>
    <property type="evidence" value="ECO:0007669"/>
    <property type="project" value="UniProtKB-SubCell"/>
</dbReference>
<organism evidence="10 11">
    <name type="scientific">Paenibacillus apii</name>
    <dbReference type="NCBI Taxonomy" id="1850370"/>
    <lineage>
        <taxon>Bacteria</taxon>
        <taxon>Bacillati</taxon>
        <taxon>Bacillota</taxon>
        <taxon>Bacilli</taxon>
        <taxon>Bacillales</taxon>
        <taxon>Paenibacillaceae</taxon>
        <taxon>Paenibacillus</taxon>
    </lineage>
</organism>
<dbReference type="GO" id="GO:0003887">
    <property type="term" value="F:DNA-directed DNA polymerase activity"/>
    <property type="evidence" value="ECO:0007669"/>
    <property type="project" value="UniProtKB-KW"/>
</dbReference>
<dbReference type="SUPFAM" id="SSF55979">
    <property type="entry name" value="DNA clamp"/>
    <property type="match status" value="1"/>
</dbReference>
<keyword evidence="6" id="KW-0235">DNA replication</keyword>
<evidence type="ECO:0000256" key="4">
    <source>
        <dbReference type="ARBA" id="ARBA00022679"/>
    </source>
</evidence>
<dbReference type="InterPro" id="IPR001001">
    <property type="entry name" value="DNA_polIII_beta"/>
</dbReference>
<keyword evidence="7" id="KW-0239">DNA-directed DNA polymerase</keyword>
<sequence>MSISQAKKLELITKHAKKFTVKPGGGTPVLEGVHYNADGSVVATDRHTLLRIGGAHNFAEAFTSHAKTGAPVDGQYPDTSRIIPMELPTQITLSETVKRADLKDAIARTKVALEATKLSGDKLYKARLTIVGDSVRLSANNDDLPYRFSAGVNADTFGQDAEVSFNAEYLLNALNVFKDAGSQRVTIGITGAMSPIVLRDEENEIDIVVLPYRLQKEAA</sequence>
<protein>
    <recommendedName>
        <fullName evidence="9">DNA polymerase III beta sliding clamp C-terminal domain-containing protein</fullName>
    </recommendedName>
</protein>
<evidence type="ECO:0000256" key="3">
    <source>
        <dbReference type="ARBA" id="ARBA00022490"/>
    </source>
</evidence>
<dbReference type="Pfam" id="PF02768">
    <property type="entry name" value="DNA_pol3_beta_3"/>
    <property type="match status" value="1"/>
</dbReference>
<dbReference type="EMBL" id="JAAKGU010000001">
    <property type="protein sequence ID" value="NGM81241.1"/>
    <property type="molecule type" value="Genomic_DNA"/>
</dbReference>
<gene>
    <name evidence="10" type="ORF">G5B47_02310</name>
</gene>
<dbReference type="PANTHER" id="PTHR30478:SF0">
    <property type="entry name" value="BETA SLIDING CLAMP"/>
    <property type="match status" value="1"/>
</dbReference>
<evidence type="ECO:0000256" key="8">
    <source>
        <dbReference type="ARBA" id="ARBA00023125"/>
    </source>
</evidence>
<comment type="caution">
    <text evidence="10">The sequence shown here is derived from an EMBL/GenBank/DDBJ whole genome shotgun (WGS) entry which is preliminary data.</text>
</comment>
<keyword evidence="8" id="KW-0238">DNA-binding</keyword>
<dbReference type="InterPro" id="IPR022635">
    <property type="entry name" value="DNA_polIII_beta_C"/>
</dbReference>
<dbReference type="GO" id="GO:0006271">
    <property type="term" value="P:DNA strand elongation involved in DNA replication"/>
    <property type="evidence" value="ECO:0007669"/>
    <property type="project" value="TreeGrafter"/>
</dbReference>
<name>A0A6M1PLM7_9BACL</name>
<dbReference type="Gene3D" id="3.70.10.10">
    <property type="match status" value="1"/>
</dbReference>
<comment type="subcellular location">
    <subcellularLocation>
        <location evidence="1">Cytoplasm</location>
    </subcellularLocation>
</comment>
<dbReference type="GO" id="GO:0009360">
    <property type="term" value="C:DNA polymerase III complex"/>
    <property type="evidence" value="ECO:0007669"/>
    <property type="project" value="InterPro"/>
</dbReference>
<keyword evidence="4" id="KW-0808">Transferase</keyword>
<reference evidence="10 11" key="1">
    <citation type="submission" date="2020-02" db="EMBL/GenBank/DDBJ databases">
        <authorList>
            <person name="Gao J."/>
            <person name="Sun J."/>
        </authorList>
    </citation>
    <scope>NUCLEOTIDE SEQUENCE [LARGE SCALE GENOMIC DNA]</scope>
    <source>
        <strain evidence="10 11">7124</strain>
    </source>
</reference>
<evidence type="ECO:0000256" key="7">
    <source>
        <dbReference type="ARBA" id="ARBA00022932"/>
    </source>
</evidence>
<dbReference type="InterPro" id="IPR046938">
    <property type="entry name" value="DNA_clamp_sf"/>
</dbReference>
<keyword evidence="5" id="KW-0548">Nucleotidyltransferase</keyword>
<evidence type="ECO:0000256" key="5">
    <source>
        <dbReference type="ARBA" id="ARBA00022695"/>
    </source>
</evidence>
<dbReference type="RefSeq" id="WP_165093867.1">
    <property type="nucleotide sequence ID" value="NZ_JAAKGU010000001.1"/>
</dbReference>
<dbReference type="GO" id="GO:0003677">
    <property type="term" value="F:DNA binding"/>
    <property type="evidence" value="ECO:0007669"/>
    <property type="project" value="UniProtKB-KW"/>
</dbReference>
<dbReference type="PANTHER" id="PTHR30478">
    <property type="entry name" value="DNA POLYMERASE III SUBUNIT BETA"/>
    <property type="match status" value="1"/>
</dbReference>
<comment type="similarity">
    <text evidence="2">Belongs to the beta sliding clamp family.</text>
</comment>
<evidence type="ECO:0000259" key="9">
    <source>
        <dbReference type="Pfam" id="PF02768"/>
    </source>
</evidence>
<keyword evidence="11" id="KW-1185">Reference proteome</keyword>
<evidence type="ECO:0000256" key="2">
    <source>
        <dbReference type="ARBA" id="ARBA00010752"/>
    </source>
</evidence>
<dbReference type="CDD" id="cd00140">
    <property type="entry name" value="beta_clamp"/>
    <property type="match status" value="1"/>
</dbReference>
<dbReference type="GO" id="GO:0008408">
    <property type="term" value="F:3'-5' exonuclease activity"/>
    <property type="evidence" value="ECO:0007669"/>
    <property type="project" value="InterPro"/>
</dbReference>
<keyword evidence="3" id="KW-0963">Cytoplasm</keyword>
<evidence type="ECO:0000256" key="6">
    <source>
        <dbReference type="ARBA" id="ARBA00022705"/>
    </source>
</evidence>